<dbReference type="InterPro" id="IPR036259">
    <property type="entry name" value="MFS_trans_sf"/>
</dbReference>
<dbReference type="Proteomes" id="UP000572051">
    <property type="component" value="Unassembled WGS sequence"/>
</dbReference>
<keyword evidence="3" id="KW-1185">Reference proteome</keyword>
<dbReference type="Gene3D" id="1.20.1250.20">
    <property type="entry name" value="MFS general substrate transporter like domains"/>
    <property type="match status" value="1"/>
</dbReference>
<name>A0A7Z0ERT5_9ACTN</name>
<evidence type="ECO:0000256" key="1">
    <source>
        <dbReference type="SAM" id="Phobius"/>
    </source>
</evidence>
<dbReference type="EMBL" id="JACCFS010000001">
    <property type="protein sequence ID" value="NYJ37124.1"/>
    <property type="molecule type" value="Genomic_DNA"/>
</dbReference>
<feature type="transmembrane region" description="Helical" evidence="1">
    <location>
        <begin position="57"/>
        <end position="77"/>
    </location>
</feature>
<sequence length="86" mass="8781">MPHEVAAGPSAWHLALRRAPDDLQAQYQAVFGMAGSVARILGSALALPLVLTAGAPGWWVLGAVMASAAGVLALVALRGGGLRRVR</sequence>
<keyword evidence="1" id="KW-0472">Membrane</keyword>
<evidence type="ECO:0000313" key="3">
    <source>
        <dbReference type="Proteomes" id="UP000572051"/>
    </source>
</evidence>
<proteinExistence type="predicted"/>
<keyword evidence="1" id="KW-1133">Transmembrane helix</keyword>
<evidence type="ECO:0000313" key="2">
    <source>
        <dbReference type="EMBL" id="NYJ37124.1"/>
    </source>
</evidence>
<comment type="caution">
    <text evidence="2">The sequence shown here is derived from an EMBL/GenBank/DDBJ whole genome shotgun (WGS) entry which is preliminary data.</text>
</comment>
<keyword evidence="1" id="KW-0812">Transmembrane</keyword>
<dbReference type="SUPFAM" id="SSF103473">
    <property type="entry name" value="MFS general substrate transporter"/>
    <property type="match status" value="1"/>
</dbReference>
<evidence type="ECO:0008006" key="4">
    <source>
        <dbReference type="Google" id="ProtNLM"/>
    </source>
</evidence>
<protein>
    <recommendedName>
        <fullName evidence="4">MFS transporter</fullName>
    </recommendedName>
</protein>
<accession>A0A7Z0ERT5</accession>
<gene>
    <name evidence="2" type="ORF">HNR10_005005</name>
</gene>
<dbReference type="AlphaFoldDB" id="A0A7Z0ERT5"/>
<dbReference type="RefSeq" id="WP_246406404.1">
    <property type="nucleotide sequence ID" value="NZ_JACCFS010000001.1"/>
</dbReference>
<reference evidence="2 3" key="1">
    <citation type="submission" date="2020-07" db="EMBL/GenBank/DDBJ databases">
        <title>Sequencing the genomes of 1000 actinobacteria strains.</title>
        <authorList>
            <person name="Klenk H.-P."/>
        </authorList>
    </citation>
    <scope>NUCLEOTIDE SEQUENCE [LARGE SCALE GENOMIC DNA]</scope>
    <source>
        <strain evidence="2 3">DSM 44442</strain>
    </source>
</reference>
<organism evidence="2 3">
    <name type="scientific">Nocardiopsis aegyptia</name>
    <dbReference type="NCBI Taxonomy" id="220378"/>
    <lineage>
        <taxon>Bacteria</taxon>
        <taxon>Bacillati</taxon>
        <taxon>Actinomycetota</taxon>
        <taxon>Actinomycetes</taxon>
        <taxon>Streptosporangiales</taxon>
        <taxon>Nocardiopsidaceae</taxon>
        <taxon>Nocardiopsis</taxon>
    </lineage>
</organism>